<dbReference type="Proteomes" id="UP000352088">
    <property type="component" value="Unassembled WGS sequence"/>
</dbReference>
<proteinExistence type="inferred from homology"/>
<dbReference type="AlphaFoldDB" id="A0A0Q2TV68"/>
<dbReference type="RefSeq" id="WP_002787345.1">
    <property type="nucleotide sequence ID" value="NZ_AANOQZ020000011.1"/>
</dbReference>
<dbReference type="Proteomes" id="UP000409545">
    <property type="component" value="Unassembled WGS sequence"/>
</dbReference>
<dbReference type="InterPro" id="IPR003423">
    <property type="entry name" value="OMP_efflux"/>
</dbReference>
<comment type="caution">
    <text evidence="4">The sequence shown here is derived from an EMBL/GenBank/DDBJ whole genome shotgun (WGS) entry which is preliminary data.</text>
</comment>
<evidence type="ECO:0000313" key="8">
    <source>
        <dbReference type="Proteomes" id="UP000557830"/>
    </source>
</evidence>
<protein>
    <submittedName>
        <fullName evidence="4">TolC family protein</fullName>
    </submittedName>
</protein>
<dbReference type="EMBL" id="AACQHW010000002">
    <property type="protein sequence ID" value="EAL6850347.1"/>
    <property type="molecule type" value="Genomic_DNA"/>
</dbReference>
<accession>A0A0Q2TV68</accession>
<dbReference type="InterPro" id="IPR010131">
    <property type="entry name" value="MdtP/NodT-like"/>
</dbReference>
<dbReference type="PROSITE" id="PS51257">
    <property type="entry name" value="PROKAR_LIPOPROTEIN"/>
    <property type="match status" value="1"/>
</dbReference>
<feature type="coiled-coil region" evidence="2">
    <location>
        <begin position="166"/>
        <end position="221"/>
    </location>
</feature>
<sequence length="454" mass="51954">MKNLLSILLAFFLSACGVKLSLPKEPTMSEESFKDLNITYDWYKAYDNAKLNEFLNFVLLNNSDINIARSTLLTALARADLIDYDFYPTLSANLGLSGEKNLNSGVQSKKFSNSLNLSYELDIYGRIRDSSSASDFSAKASAYDLENLKISMINTALNGIFELAYFNDVDNLLKEYLANLEQMRELYAYKFELGKIEELDLLNIEQNLLKARQDLLRNEQNRNLLIKNLQDLIGKQEGFAYIDYFKALTLSDFKNLNPNFNIPLEALVYRPDVRSKLNTLKSAFKDYTSVQKSIFPSISLGGALNGSDKQFDDSFKFEVLSGNIKISLPFLDYGRVKQNIKISQFDYESALVNYEQSLQSAMNEFALNYKDYQSNTMLLQILKDTSFKQELITQAYWEKYNLGKSELKDYLDASNTLNSAKQSLLGARFNLLKTINSYYQITALSYDERNLEMP</sequence>
<dbReference type="PANTHER" id="PTHR30203">
    <property type="entry name" value="OUTER MEMBRANE CATION EFFLUX PROTEIN"/>
    <property type="match status" value="1"/>
</dbReference>
<reference evidence="7 8" key="1">
    <citation type="submission" date="2018-05" db="EMBL/GenBank/DDBJ databases">
        <authorList>
            <consortium name="NARMS: The National Antimicrobial Resistance Monitoring System"/>
        </authorList>
    </citation>
    <scope>NUCLEOTIDE SEQUENCE [LARGE SCALE GENOMIC DNA]</scope>
    <source>
        <strain evidence="5 6">CVM N17C548</strain>
        <strain evidence="3 8">FSIS1609200</strain>
        <strain evidence="4 7">FSIS1711007</strain>
    </source>
</reference>
<dbReference type="PANTHER" id="PTHR30203:SF32">
    <property type="entry name" value="CATION EFFLUX SYSTEM PROTEIN CUSC"/>
    <property type="match status" value="1"/>
</dbReference>
<evidence type="ECO:0000313" key="4">
    <source>
        <dbReference type="EMBL" id="EAK5102678.1"/>
    </source>
</evidence>
<gene>
    <name evidence="4" type="ORF">B9Q54_00050</name>
    <name evidence="3" type="ORF">BU953_06775</name>
    <name evidence="5" type="ORF">DSX26_02540</name>
</gene>
<evidence type="ECO:0000313" key="5">
    <source>
        <dbReference type="EMBL" id="EAL6850347.1"/>
    </source>
</evidence>
<dbReference type="eggNOG" id="COG1538">
    <property type="taxonomic scope" value="Bacteria"/>
</dbReference>
<dbReference type="KEGG" id="ccoo:ATE51_02372"/>
<comment type="similarity">
    <text evidence="1">Belongs to the outer membrane factor (OMF) (TC 1.B.17) family.</text>
</comment>
<name>A0A0Q2TV68_CAMCO</name>
<organism evidence="4 7">
    <name type="scientific">Campylobacter coli</name>
    <dbReference type="NCBI Taxonomy" id="195"/>
    <lineage>
        <taxon>Bacteria</taxon>
        <taxon>Pseudomonadati</taxon>
        <taxon>Campylobacterota</taxon>
        <taxon>Epsilonproteobacteria</taxon>
        <taxon>Campylobacterales</taxon>
        <taxon>Campylobacteraceae</taxon>
        <taxon>Campylobacter</taxon>
    </lineage>
</organism>
<evidence type="ECO:0000313" key="6">
    <source>
        <dbReference type="Proteomes" id="UP000352088"/>
    </source>
</evidence>
<evidence type="ECO:0000313" key="3">
    <source>
        <dbReference type="EMBL" id="EAJ1077310.1"/>
    </source>
</evidence>
<evidence type="ECO:0000256" key="1">
    <source>
        <dbReference type="ARBA" id="ARBA00007613"/>
    </source>
</evidence>
<dbReference type="EMBL" id="AABUYW010000012">
    <property type="protein sequence ID" value="EAJ1077310.1"/>
    <property type="molecule type" value="Genomic_DNA"/>
</dbReference>
<keyword evidence="2" id="KW-0175">Coiled coil</keyword>
<evidence type="ECO:0000313" key="7">
    <source>
        <dbReference type="Proteomes" id="UP000409545"/>
    </source>
</evidence>
<dbReference type="EMBL" id="AACGUZ010000001">
    <property type="protein sequence ID" value="EAK5102678.1"/>
    <property type="molecule type" value="Genomic_DNA"/>
</dbReference>
<dbReference type="SUPFAM" id="SSF56954">
    <property type="entry name" value="Outer membrane efflux proteins (OEP)"/>
    <property type="match status" value="1"/>
</dbReference>
<dbReference type="GO" id="GO:0015562">
    <property type="term" value="F:efflux transmembrane transporter activity"/>
    <property type="evidence" value="ECO:0007669"/>
    <property type="project" value="InterPro"/>
</dbReference>
<dbReference type="Gene3D" id="2.20.200.10">
    <property type="entry name" value="Outer membrane efflux proteins (OEP)"/>
    <property type="match status" value="1"/>
</dbReference>
<dbReference type="Gene3D" id="1.20.1600.10">
    <property type="entry name" value="Outer membrane efflux proteins (OEP)"/>
    <property type="match status" value="1"/>
</dbReference>
<dbReference type="Pfam" id="PF02321">
    <property type="entry name" value="OEP"/>
    <property type="match status" value="2"/>
</dbReference>
<evidence type="ECO:0000256" key="2">
    <source>
        <dbReference type="SAM" id="Coils"/>
    </source>
</evidence>
<dbReference type="Proteomes" id="UP000557830">
    <property type="component" value="Unassembled WGS sequence"/>
</dbReference>